<accession>A0A1B6E2E6</accession>
<feature type="domain" description="C2H2-type" evidence="13">
    <location>
        <begin position="396"/>
        <end position="423"/>
    </location>
</feature>
<dbReference type="InterPro" id="IPR013087">
    <property type="entry name" value="Znf_C2H2_type"/>
</dbReference>
<keyword evidence="3" id="KW-0677">Repeat</keyword>
<dbReference type="SMART" id="SM00868">
    <property type="entry name" value="zf-AD"/>
    <property type="match status" value="1"/>
</dbReference>
<evidence type="ECO:0000256" key="8">
    <source>
        <dbReference type="ARBA" id="ARBA00023163"/>
    </source>
</evidence>
<dbReference type="InterPro" id="IPR036236">
    <property type="entry name" value="Znf_C2H2_sf"/>
</dbReference>
<feature type="domain" description="C2H2-type" evidence="13">
    <location>
        <begin position="465"/>
        <end position="493"/>
    </location>
</feature>
<evidence type="ECO:0000256" key="2">
    <source>
        <dbReference type="ARBA" id="ARBA00022723"/>
    </source>
</evidence>
<feature type="binding site" evidence="11">
    <location>
        <position position="71"/>
    </location>
    <ligand>
        <name>Zn(2+)</name>
        <dbReference type="ChEBI" id="CHEBI:29105"/>
    </ligand>
</feature>
<feature type="domain" description="ZAD" evidence="14">
    <location>
        <begin position="24"/>
        <end position="98"/>
    </location>
</feature>
<dbReference type="FunFam" id="3.30.160.60:FF:001732">
    <property type="entry name" value="Zgc:162936"/>
    <property type="match status" value="1"/>
</dbReference>
<dbReference type="Gene3D" id="3.40.1800.20">
    <property type="match status" value="1"/>
</dbReference>
<dbReference type="Pfam" id="PF00096">
    <property type="entry name" value="zf-C2H2"/>
    <property type="match status" value="5"/>
</dbReference>
<dbReference type="PROSITE" id="PS00028">
    <property type="entry name" value="ZINC_FINGER_C2H2_1"/>
    <property type="match status" value="7"/>
</dbReference>
<evidence type="ECO:0000256" key="6">
    <source>
        <dbReference type="ARBA" id="ARBA00023015"/>
    </source>
</evidence>
<feature type="compositionally biased region" description="Basic and acidic residues" evidence="12">
    <location>
        <begin position="587"/>
        <end position="612"/>
    </location>
</feature>
<evidence type="ECO:0000259" key="14">
    <source>
        <dbReference type="PROSITE" id="PS51915"/>
    </source>
</evidence>
<dbReference type="GO" id="GO:0043565">
    <property type="term" value="F:sequence-specific DNA binding"/>
    <property type="evidence" value="ECO:0007669"/>
    <property type="project" value="UniProtKB-ARBA"/>
</dbReference>
<dbReference type="GO" id="GO:0045893">
    <property type="term" value="P:positive regulation of DNA-templated transcription"/>
    <property type="evidence" value="ECO:0007669"/>
    <property type="project" value="UniProtKB-ARBA"/>
</dbReference>
<dbReference type="Pfam" id="PF07776">
    <property type="entry name" value="zf-AD"/>
    <property type="match status" value="1"/>
</dbReference>
<keyword evidence="2 11" id="KW-0479">Metal-binding</keyword>
<evidence type="ECO:0000256" key="11">
    <source>
        <dbReference type="PROSITE-ProRule" id="PRU01263"/>
    </source>
</evidence>
<dbReference type="GO" id="GO:0008270">
    <property type="term" value="F:zinc ion binding"/>
    <property type="evidence" value="ECO:0007669"/>
    <property type="project" value="UniProtKB-UniRule"/>
</dbReference>
<dbReference type="Gene3D" id="3.30.160.60">
    <property type="entry name" value="Classic Zinc Finger"/>
    <property type="match status" value="5"/>
</dbReference>
<feature type="compositionally biased region" description="Basic and acidic residues" evidence="12">
    <location>
        <begin position="824"/>
        <end position="839"/>
    </location>
</feature>
<comment type="subcellular location">
    <subcellularLocation>
        <location evidence="1">Nucleus</location>
    </subcellularLocation>
</comment>
<dbReference type="InterPro" id="IPR012934">
    <property type="entry name" value="Znf_AD"/>
</dbReference>
<evidence type="ECO:0000256" key="4">
    <source>
        <dbReference type="ARBA" id="ARBA00022771"/>
    </source>
</evidence>
<sequence>MLKTYSRTPKPREFSGEIPLEYESSCRLCLEKTDSMVNIFNDKDLIPISLKIRTCITIEINQDDKLPALICKNCLAELDSFYTFKKRCLATNVKLKQYIVLPASNSTKKTYLSKEYLDLTLSDNENKDDVKSACTVKWEEEQGVHTPIFGVPVPTVEKIKTPIAKSNEPLSTPKCTYTKITPVYRQQPVKQPTNQEKSVADLSEDSLEEFKGFEEELNNESNIKEDLKLILTNSENPPQFIIKRGRGRPKKITNPLECTVCYKLMKSEKLLNEHMFVHVAKLKPCPVCEKTFSNPSMLDRHLRVHTGERPFKCDQCEKAFSQKEILLRHSVLHSGEKSHVCDMCKRSFALPEALKTHIRVRHSTQTSRYCCNKCNKVFCHASGLSRHQLRHTGVMFLCKLCQKVFTDSSSVKRHLRTHPKMKKGDLRLQYEIIKLESGEHSYSLAPKNESGENIQPCNFKIKFPEACGLCGEVFKSKEDLKAHHQSFHKTTKFRLKCNLCDKTFRLESGLSRHQLLHKGDNIKQEHDINVAGPSMCGGKRETNEPIDNGIPIKSKRLKKPVEITEDVNISEKMCIEVEKPIEKLPKEVSEKESIKEKPNNFDDKNSDAKDETPNINGKQSYTNNLNTFEQTSLTGIINEETSKSVLQGISKYKNDFGQVIIVIDNPNNEKVVNVVVQTGNTKGEKCKEISESHDKNIVKEKNEDTNVAQNCQLKEMNCFSEENNTGQVCITDSVQNQHSEEVKELEENEINKEIPTGTEDVEDLEHEVTNDSLSVRNDDCKIKHQKQNSVLIFNRKENLKIEENLKSVSKVSVDKDESIKTGDLKDSAEVSVDDKHMETEEATEISIDDKHMETEEATEISVDDKHMETEEATEIS</sequence>
<dbReference type="GO" id="GO:0005634">
    <property type="term" value="C:nucleus"/>
    <property type="evidence" value="ECO:0007669"/>
    <property type="project" value="UniProtKB-SubCell"/>
</dbReference>
<evidence type="ECO:0000256" key="9">
    <source>
        <dbReference type="ARBA" id="ARBA00023242"/>
    </source>
</evidence>
<feature type="binding site" evidence="11">
    <location>
        <position position="29"/>
    </location>
    <ligand>
        <name>Zn(2+)</name>
        <dbReference type="ChEBI" id="CHEBI:29105"/>
    </ligand>
</feature>
<evidence type="ECO:0008006" key="16">
    <source>
        <dbReference type="Google" id="ProtNLM"/>
    </source>
</evidence>
<dbReference type="SUPFAM" id="SSF57716">
    <property type="entry name" value="Glucocorticoid receptor-like (DNA-binding domain)"/>
    <property type="match status" value="1"/>
</dbReference>
<keyword evidence="7" id="KW-0238">DNA-binding</keyword>
<feature type="domain" description="C2H2-type" evidence="13">
    <location>
        <begin position="283"/>
        <end position="310"/>
    </location>
</feature>
<feature type="binding site" evidence="11">
    <location>
        <position position="26"/>
    </location>
    <ligand>
        <name>Zn(2+)</name>
        <dbReference type="ChEBI" id="CHEBI:29105"/>
    </ligand>
</feature>
<protein>
    <recommendedName>
        <fullName evidence="16">Protein krueppel</fullName>
    </recommendedName>
</protein>
<feature type="region of interest" description="Disordered" evidence="12">
    <location>
        <begin position="587"/>
        <end position="620"/>
    </location>
</feature>
<dbReference type="AlphaFoldDB" id="A0A1B6E2E6"/>
<dbReference type="PROSITE" id="PS51915">
    <property type="entry name" value="ZAD"/>
    <property type="match status" value="1"/>
</dbReference>
<dbReference type="FunFam" id="3.30.160.60:FF:000965">
    <property type="entry name" value="Neurotrophin receptor-interacting factor homolog"/>
    <property type="match status" value="1"/>
</dbReference>
<dbReference type="PANTHER" id="PTHR16515:SF49">
    <property type="entry name" value="GASTRULA ZINC FINGER PROTEIN XLCGF49.1-LIKE-RELATED"/>
    <property type="match status" value="1"/>
</dbReference>
<dbReference type="PROSITE" id="PS50157">
    <property type="entry name" value="ZINC_FINGER_C2H2_2"/>
    <property type="match status" value="7"/>
</dbReference>
<dbReference type="SMART" id="SM00355">
    <property type="entry name" value="ZnF_C2H2"/>
    <property type="match status" value="8"/>
</dbReference>
<dbReference type="InterPro" id="IPR050331">
    <property type="entry name" value="Zinc_finger"/>
</dbReference>
<keyword evidence="4 10" id="KW-0863">Zinc-finger</keyword>
<keyword evidence="6" id="KW-0805">Transcription regulation</keyword>
<feature type="domain" description="C2H2-type" evidence="13">
    <location>
        <begin position="339"/>
        <end position="367"/>
    </location>
</feature>
<name>A0A1B6E2E6_9HEMI</name>
<dbReference type="SUPFAM" id="SSF57667">
    <property type="entry name" value="beta-beta-alpha zinc fingers"/>
    <property type="match status" value="4"/>
</dbReference>
<evidence type="ECO:0000313" key="15">
    <source>
        <dbReference type="EMBL" id="JAS32090.1"/>
    </source>
</evidence>
<evidence type="ECO:0000256" key="5">
    <source>
        <dbReference type="ARBA" id="ARBA00022833"/>
    </source>
</evidence>
<keyword evidence="8" id="KW-0804">Transcription</keyword>
<feature type="binding site" evidence="11">
    <location>
        <position position="74"/>
    </location>
    <ligand>
        <name>Zn(2+)</name>
        <dbReference type="ChEBI" id="CHEBI:29105"/>
    </ligand>
</feature>
<gene>
    <name evidence="15" type="ORF">g.23465</name>
</gene>
<evidence type="ECO:0000256" key="3">
    <source>
        <dbReference type="ARBA" id="ARBA00022737"/>
    </source>
</evidence>
<keyword evidence="9" id="KW-0539">Nucleus</keyword>
<feature type="region of interest" description="Disordered" evidence="12">
    <location>
        <begin position="528"/>
        <end position="551"/>
    </location>
</feature>
<evidence type="ECO:0000256" key="7">
    <source>
        <dbReference type="ARBA" id="ARBA00023125"/>
    </source>
</evidence>
<organism evidence="15">
    <name type="scientific">Clastoptera arizonana</name>
    <name type="common">Arizona spittle bug</name>
    <dbReference type="NCBI Taxonomy" id="38151"/>
    <lineage>
        <taxon>Eukaryota</taxon>
        <taxon>Metazoa</taxon>
        <taxon>Ecdysozoa</taxon>
        <taxon>Arthropoda</taxon>
        <taxon>Hexapoda</taxon>
        <taxon>Insecta</taxon>
        <taxon>Pterygota</taxon>
        <taxon>Neoptera</taxon>
        <taxon>Paraneoptera</taxon>
        <taxon>Hemiptera</taxon>
        <taxon>Auchenorrhyncha</taxon>
        <taxon>Cercopoidea</taxon>
        <taxon>Clastopteridae</taxon>
        <taxon>Clastoptera</taxon>
    </lineage>
</organism>
<proteinExistence type="predicted"/>
<keyword evidence="5 11" id="KW-0862">Zinc</keyword>
<feature type="region of interest" description="Disordered" evidence="12">
    <location>
        <begin position="824"/>
        <end position="876"/>
    </location>
</feature>
<dbReference type="PANTHER" id="PTHR16515">
    <property type="entry name" value="PR DOMAIN ZINC FINGER PROTEIN"/>
    <property type="match status" value="1"/>
</dbReference>
<evidence type="ECO:0000256" key="12">
    <source>
        <dbReference type="SAM" id="MobiDB-lite"/>
    </source>
</evidence>
<dbReference type="GO" id="GO:0005694">
    <property type="term" value="C:chromosome"/>
    <property type="evidence" value="ECO:0007669"/>
    <property type="project" value="UniProtKB-ARBA"/>
</dbReference>
<feature type="domain" description="C2H2-type" evidence="13">
    <location>
        <begin position="369"/>
        <end position="393"/>
    </location>
</feature>
<evidence type="ECO:0000259" key="13">
    <source>
        <dbReference type="PROSITE" id="PS50157"/>
    </source>
</evidence>
<feature type="domain" description="C2H2-type" evidence="13">
    <location>
        <begin position="495"/>
        <end position="522"/>
    </location>
</feature>
<feature type="domain" description="C2H2-type" evidence="13">
    <location>
        <begin position="311"/>
        <end position="338"/>
    </location>
</feature>
<reference evidence="15" key="1">
    <citation type="submission" date="2015-12" db="EMBL/GenBank/DDBJ databases">
        <title>De novo transcriptome assembly of four potential Pierce s Disease insect vectors from Arizona vineyards.</title>
        <authorList>
            <person name="Tassone E.E."/>
        </authorList>
    </citation>
    <scope>NUCLEOTIDE SEQUENCE</scope>
</reference>
<dbReference type="EMBL" id="GEDC01005208">
    <property type="protein sequence ID" value="JAS32090.1"/>
    <property type="molecule type" value="Transcribed_RNA"/>
</dbReference>
<feature type="non-terminal residue" evidence="15">
    <location>
        <position position="876"/>
    </location>
</feature>
<evidence type="ECO:0000256" key="10">
    <source>
        <dbReference type="PROSITE-ProRule" id="PRU00042"/>
    </source>
</evidence>
<evidence type="ECO:0000256" key="1">
    <source>
        <dbReference type="ARBA" id="ARBA00004123"/>
    </source>
</evidence>